<gene>
    <name evidence="2 4" type="ORF">BDZ99DRAFT_458768</name>
</gene>
<protein>
    <submittedName>
        <fullName evidence="2 4">Uncharacterized protein</fullName>
    </submittedName>
</protein>
<dbReference type="EMBL" id="MU003694">
    <property type="protein sequence ID" value="KAF2814787.1"/>
    <property type="molecule type" value="Genomic_DNA"/>
</dbReference>
<organism evidence="2">
    <name type="scientific">Mytilinidion resinicola</name>
    <dbReference type="NCBI Taxonomy" id="574789"/>
    <lineage>
        <taxon>Eukaryota</taxon>
        <taxon>Fungi</taxon>
        <taxon>Dikarya</taxon>
        <taxon>Ascomycota</taxon>
        <taxon>Pezizomycotina</taxon>
        <taxon>Dothideomycetes</taxon>
        <taxon>Pleosporomycetidae</taxon>
        <taxon>Mytilinidiales</taxon>
        <taxon>Mytilinidiaceae</taxon>
        <taxon>Mytilinidion</taxon>
    </lineage>
</organism>
<proteinExistence type="predicted"/>
<reference evidence="2 4" key="1">
    <citation type="journal article" date="2020" name="Stud. Mycol.">
        <title>101 Dothideomycetes genomes: a test case for predicting lifestyles and emergence of pathogens.</title>
        <authorList>
            <person name="Haridas S."/>
            <person name="Albert R."/>
            <person name="Binder M."/>
            <person name="Bloem J."/>
            <person name="Labutti K."/>
            <person name="Salamov A."/>
            <person name="Andreopoulos B."/>
            <person name="Baker S."/>
            <person name="Barry K."/>
            <person name="Bills G."/>
            <person name="Bluhm B."/>
            <person name="Cannon C."/>
            <person name="Castanera R."/>
            <person name="Culley D."/>
            <person name="Daum C."/>
            <person name="Ezra D."/>
            <person name="Gonzalez J."/>
            <person name="Henrissat B."/>
            <person name="Kuo A."/>
            <person name="Liang C."/>
            <person name="Lipzen A."/>
            <person name="Lutzoni F."/>
            <person name="Magnuson J."/>
            <person name="Mondo S."/>
            <person name="Nolan M."/>
            <person name="Ohm R."/>
            <person name="Pangilinan J."/>
            <person name="Park H.-J."/>
            <person name="Ramirez L."/>
            <person name="Alfaro M."/>
            <person name="Sun H."/>
            <person name="Tritt A."/>
            <person name="Yoshinaga Y."/>
            <person name="Zwiers L.-H."/>
            <person name="Turgeon B."/>
            <person name="Goodwin S."/>
            <person name="Spatafora J."/>
            <person name="Crous P."/>
            <person name="Grigoriev I."/>
        </authorList>
    </citation>
    <scope>NUCLEOTIDE SEQUENCE</scope>
    <source>
        <strain evidence="2 4">CBS 304.34</strain>
    </source>
</reference>
<dbReference type="AlphaFoldDB" id="A0A6A6Z3F6"/>
<accession>A0A6A6Z3F6</accession>
<feature type="region of interest" description="Disordered" evidence="1">
    <location>
        <begin position="248"/>
        <end position="267"/>
    </location>
</feature>
<evidence type="ECO:0000313" key="3">
    <source>
        <dbReference type="Proteomes" id="UP000504636"/>
    </source>
</evidence>
<feature type="non-terminal residue" evidence="2">
    <location>
        <position position="371"/>
    </location>
</feature>
<dbReference type="RefSeq" id="XP_033581751.1">
    <property type="nucleotide sequence ID" value="XM_033718994.1"/>
</dbReference>
<sequence>MTSTNDTFPTWSWVSAYGPIHFRGASPRGCSLAFWGIVTSIDTQPTILTIPEPSQRDELLFYDVNYPLQAQVVAALAWQNGCIRSETPDYVLLGCPRKEYKARLWRKWPDYVTYWHDAFDAYYHTANPVFSDSDIELARVPGRILVHSQTAWFTLEHHAEERPDAESVRVGRHAFLLRNKDGLVAGGIYLTEHWAKPYKNLGRKEPVRFIALSTSQYPGTALMSGLLGECAQHLSPSALYGCGCSKPPTEQKPALPSNPESTAPQHIPSCPHHLAFSARLEHLPARKWPPRPRRWVSTSEKRDIAYTKHLADLSYFDNEGALVHQWDDVPTLNVMMVGEGGEGGVGRRVGVGQVYLRRWAEADRGFESVVI</sequence>
<dbReference type="OrthoDB" id="2958217at2759"/>
<reference evidence="4" key="2">
    <citation type="submission" date="2020-04" db="EMBL/GenBank/DDBJ databases">
        <authorList>
            <consortium name="NCBI Genome Project"/>
        </authorList>
    </citation>
    <scope>NUCLEOTIDE SEQUENCE</scope>
    <source>
        <strain evidence="4">CBS 304.34</strain>
    </source>
</reference>
<reference evidence="4" key="3">
    <citation type="submission" date="2025-04" db="UniProtKB">
        <authorList>
            <consortium name="RefSeq"/>
        </authorList>
    </citation>
    <scope>IDENTIFICATION</scope>
    <source>
        <strain evidence="4">CBS 304.34</strain>
    </source>
</reference>
<evidence type="ECO:0000313" key="2">
    <source>
        <dbReference type="EMBL" id="KAF2814787.1"/>
    </source>
</evidence>
<dbReference type="Proteomes" id="UP000504636">
    <property type="component" value="Unplaced"/>
</dbReference>
<dbReference type="GeneID" id="54459887"/>
<keyword evidence="3" id="KW-1185">Reference proteome</keyword>
<name>A0A6A6Z3F6_9PEZI</name>
<evidence type="ECO:0000256" key="1">
    <source>
        <dbReference type="SAM" id="MobiDB-lite"/>
    </source>
</evidence>
<evidence type="ECO:0000313" key="4">
    <source>
        <dbReference type="RefSeq" id="XP_033581751.1"/>
    </source>
</evidence>